<feature type="compositionally biased region" description="Basic and acidic residues" evidence="1">
    <location>
        <begin position="370"/>
        <end position="379"/>
    </location>
</feature>
<evidence type="ECO:0000256" key="1">
    <source>
        <dbReference type="SAM" id="MobiDB-lite"/>
    </source>
</evidence>
<evidence type="ECO:0000313" key="4">
    <source>
        <dbReference type="Proteomes" id="UP001218218"/>
    </source>
</evidence>
<evidence type="ECO:0000259" key="2">
    <source>
        <dbReference type="Pfam" id="PF20149"/>
    </source>
</evidence>
<dbReference type="Pfam" id="PF20149">
    <property type="entry name" value="DUF6532"/>
    <property type="match status" value="1"/>
</dbReference>
<feature type="region of interest" description="Disordered" evidence="1">
    <location>
        <begin position="142"/>
        <end position="226"/>
    </location>
</feature>
<sequence>MADVQMPIESDELPALTRTQKRQLTIARAEEKARQEQKAFEAETKAAGGGRQAKRDAKANAVWNVDNPSSRKRTSSTVEVSEKTKKPRKSAATVDADVHEPVESVPQSKVKVSSTKRKYAAPIIDDSESEVEPVRAPVLPRLDFTNLPPLSANSKAAGKAKQTGAGAKATAPGKAANPTAAKAKGAAAKTKLPPAKIIAYSESEVDSSSSDDEKDSDSEMVDFEDANKEEFLAEVPRIVAKNTVVTPTLDSGSEDDSKMSDAKSAKQLFDSDQESIEIDKPRHRRLISASESDNDFPGAPPRFPIDADDHMLHEAIADALVTIPRGHQSRRSSTSSWSSGRDLRVPDSDAEDDDEAPVKKPRKISAARQKQADLEKPEIRAAPLPVKHEEHGRSIGEEPVRSEASYHPSTRIAYPAPGKKDILLNSQSEELQTVLRTTISNVKRALVFEAAYPPILARAGYARKYLIILDRINILRGDFKRVAVALTPGLFHFAGLSEAKTKELIEKLLKDHRYIFPSDPKTDCLMTEKPFLHPVFPAVMKQAVFNRSFKANNMDLFASTSKKHPKQMELPDAMVALTATAVYASLVEYRATGEHQNIPFTEGAYEDTYENHMKTLADTRDYAPVALHKVLHGLFTQVTDGKSTQPEAGSSATLINLVEVDESD</sequence>
<accession>A0AAD6ZFQ1</accession>
<feature type="compositionally biased region" description="Basic and acidic residues" evidence="1">
    <location>
        <begin position="386"/>
        <end position="401"/>
    </location>
</feature>
<dbReference type="EMBL" id="JARIHO010000054">
    <property type="protein sequence ID" value="KAJ7319421.1"/>
    <property type="molecule type" value="Genomic_DNA"/>
</dbReference>
<feature type="compositionally biased region" description="Basic and acidic residues" evidence="1">
    <location>
        <begin position="255"/>
        <end position="264"/>
    </location>
</feature>
<evidence type="ECO:0000313" key="3">
    <source>
        <dbReference type="EMBL" id="KAJ7319421.1"/>
    </source>
</evidence>
<reference evidence="3" key="1">
    <citation type="submission" date="2023-03" db="EMBL/GenBank/DDBJ databases">
        <title>Massive genome expansion in bonnet fungi (Mycena s.s.) driven by repeated elements and novel gene families across ecological guilds.</title>
        <authorList>
            <consortium name="Lawrence Berkeley National Laboratory"/>
            <person name="Harder C.B."/>
            <person name="Miyauchi S."/>
            <person name="Viragh M."/>
            <person name="Kuo A."/>
            <person name="Thoen E."/>
            <person name="Andreopoulos B."/>
            <person name="Lu D."/>
            <person name="Skrede I."/>
            <person name="Drula E."/>
            <person name="Henrissat B."/>
            <person name="Morin E."/>
            <person name="Kohler A."/>
            <person name="Barry K."/>
            <person name="LaButti K."/>
            <person name="Morin E."/>
            <person name="Salamov A."/>
            <person name="Lipzen A."/>
            <person name="Mereny Z."/>
            <person name="Hegedus B."/>
            <person name="Baldrian P."/>
            <person name="Stursova M."/>
            <person name="Weitz H."/>
            <person name="Taylor A."/>
            <person name="Grigoriev I.V."/>
            <person name="Nagy L.G."/>
            <person name="Martin F."/>
            <person name="Kauserud H."/>
        </authorList>
    </citation>
    <scope>NUCLEOTIDE SEQUENCE</scope>
    <source>
        <strain evidence="3">CBHHK002</strain>
    </source>
</reference>
<feature type="compositionally biased region" description="Low complexity" evidence="1">
    <location>
        <begin position="331"/>
        <end position="340"/>
    </location>
</feature>
<keyword evidence="4" id="KW-1185">Reference proteome</keyword>
<feature type="compositionally biased region" description="Basic and acidic residues" evidence="1">
    <location>
        <begin position="28"/>
        <end position="44"/>
    </location>
</feature>
<feature type="compositionally biased region" description="Low complexity" evidence="1">
    <location>
        <begin position="155"/>
        <end position="196"/>
    </location>
</feature>
<feature type="region of interest" description="Disordered" evidence="1">
    <location>
        <begin position="28"/>
        <end position="117"/>
    </location>
</feature>
<dbReference type="Proteomes" id="UP001218218">
    <property type="component" value="Unassembled WGS sequence"/>
</dbReference>
<dbReference type="AlphaFoldDB" id="A0AAD6ZFQ1"/>
<protein>
    <recommendedName>
        <fullName evidence="2">DUF6532 domain-containing protein</fullName>
    </recommendedName>
</protein>
<organism evidence="3 4">
    <name type="scientific">Mycena albidolilacea</name>
    <dbReference type="NCBI Taxonomy" id="1033008"/>
    <lineage>
        <taxon>Eukaryota</taxon>
        <taxon>Fungi</taxon>
        <taxon>Dikarya</taxon>
        <taxon>Basidiomycota</taxon>
        <taxon>Agaricomycotina</taxon>
        <taxon>Agaricomycetes</taxon>
        <taxon>Agaricomycetidae</taxon>
        <taxon>Agaricales</taxon>
        <taxon>Marasmiineae</taxon>
        <taxon>Mycenaceae</taxon>
        <taxon>Mycena</taxon>
    </lineage>
</organism>
<dbReference type="InterPro" id="IPR045341">
    <property type="entry name" value="DUF6532"/>
</dbReference>
<gene>
    <name evidence="3" type="ORF">DFH08DRAFT_970800</name>
</gene>
<feature type="domain" description="DUF6532" evidence="2">
    <location>
        <begin position="466"/>
        <end position="618"/>
    </location>
</feature>
<feature type="region of interest" description="Disordered" evidence="1">
    <location>
        <begin position="242"/>
        <end position="306"/>
    </location>
</feature>
<name>A0AAD6ZFQ1_9AGAR</name>
<proteinExistence type="predicted"/>
<feature type="compositionally biased region" description="Acidic residues" evidence="1">
    <location>
        <begin position="203"/>
        <end position="224"/>
    </location>
</feature>
<comment type="caution">
    <text evidence="3">The sequence shown here is derived from an EMBL/GenBank/DDBJ whole genome shotgun (WGS) entry which is preliminary data.</text>
</comment>
<feature type="region of interest" description="Disordered" evidence="1">
    <location>
        <begin position="321"/>
        <end position="411"/>
    </location>
</feature>